<dbReference type="OrthoDB" id="1854593at2759"/>
<dbReference type="InterPro" id="IPR056462">
    <property type="entry name" value="HAD_RAM2/GPAT1-8"/>
</dbReference>
<evidence type="ECO:0000256" key="10">
    <source>
        <dbReference type="ARBA" id="ARBA00023264"/>
    </source>
</evidence>
<gene>
    <name evidence="16" type="ORF">EUTSA_v10007168mg</name>
</gene>
<feature type="signal peptide" evidence="14">
    <location>
        <begin position="1"/>
        <end position="20"/>
    </location>
</feature>
<evidence type="ECO:0000256" key="13">
    <source>
        <dbReference type="SAM" id="Phobius"/>
    </source>
</evidence>
<evidence type="ECO:0000256" key="5">
    <source>
        <dbReference type="ARBA" id="ARBA00022692"/>
    </source>
</evidence>
<protein>
    <recommendedName>
        <fullName evidence="15">Phospholipid/glycerol acyltransferase domain-containing protein</fullName>
    </recommendedName>
</protein>
<keyword evidence="17" id="KW-1185">Reference proteome</keyword>
<keyword evidence="3" id="KW-0444">Lipid biosynthesis</keyword>
<dbReference type="GO" id="GO:0010143">
    <property type="term" value="P:cutin biosynthetic process"/>
    <property type="evidence" value="ECO:0007669"/>
    <property type="project" value="TreeGrafter"/>
</dbReference>
<keyword evidence="7" id="KW-0443">Lipid metabolism</keyword>
<feature type="region of interest" description="Disordered" evidence="12">
    <location>
        <begin position="48"/>
        <end position="69"/>
    </location>
</feature>
<evidence type="ECO:0000256" key="14">
    <source>
        <dbReference type="SAM" id="SignalP"/>
    </source>
</evidence>
<evidence type="ECO:0000256" key="3">
    <source>
        <dbReference type="ARBA" id="ARBA00022516"/>
    </source>
</evidence>
<dbReference type="EMBL" id="KI517683">
    <property type="protein sequence ID" value="ESQ36259.1"/>
    <property type="molecule type" value="Genomic_DNA"/>
</dbReference>
<keyword evidence="5 13" id="KW-0812">Transmembrane</keyword>
<sequence>MVFPELLVILGEWVLYRLLANSCYRAARKLRGYGFQLKNLLNLSKSQSLHNNSHHPHHHQQQQNQQNQLSEDSLNPLFPSITKYQEPQDKNRASSVSPDHHHLHTLVCDINGVLLRQHSSKHFHTFFPYFMLVAFEGGSIIRAILLLLSCSFLWALPQQTKLKIISFITFSGLRVKDMDNVSRSVLPKFLLENLNPQVYEVWARTGYSKVVFTSLPQVIVERFLRDYLNADDVVGTKLQEIEVMGRRFYTGLALGPGFVVKHKSAKDYFLDNNNKKPALGIGSSSSPQDHIFISICNEAYLWNEEESMNKNNTFPRERYPKPLIFHDGRLAFLPTPLATLAMFVWLPIGFFLAVFRISVGVLLPYHVANFLASLSGVRITLKTHNLYNGRPEKGKSGVLYVCNHRTLLDPVFLTTSLAKPLTAVTYSLSKFSELIAPLKTVSLKRDRKKDGEAMQRLLSKGDLVVCPEGTTCREPYLLRFSPLFAELTEDIVPVAVDARVSMFYGTTASGLKCLDPIFFLMNPRPVYCLEVLKKLPREMTCAGGKSSFEVANFIQGELARVLGFECTNLTRKDKYLVLAGNEGIVR</sequence>
<dbReference type="OMA" id="MNTHVSM"/>
<reference evidence="16 17" key="1">
    <citation type="journal article" date="2013" name="Front. Plant Sci.">
        <title>The Reference Genome of the Halophytic Plant Eutrema salsugineum.</title>
        <authorList>
            <person name="Yang R."/>
            <person name="Jarvis D.E."/>
            <person name="Chen H."/>
            <person name="Beilstein M.A."/>
            <person name="Grimwood J."/>
            <person name="Jenkins J."/>
            <person name="Shu S."/>
            <person name="Prochnik S."/>
            <person name="Xin M."/>
            <person name="Ma C."/>
            <person name="Schmutz J."/>
            <person name="Wing R.A."/>
            <person name="Mitchell-Olds T."/>
            <person name="Schumaker K.S."/>
            <person name="Wang X."/>
        </authorList>
    </citation>
    <scope>NUCLEOTIDE SEQUENCE [LARGE SCALE GENOMIC DNA]</scope>
</reference>
<dbReference type="STRING" id="72664.V4KY45"/>
<keyword evidence="4" id="KW-0808">Transferase</keyword>
<dbReference type="Pfam" id="PF01553">
    <property type="entry name" value="Acyltransferase"/>
    <property type="match status" value="1"/>
</dbReference>
<evidence type="ECO:0000256" key="11">
    <source>
        <dbReference type="ARBA" id="ARBA00023315"/>
    </source>
</evidence>
<dbReference type="GO" id="GO:0008654">
    <property type="term" value="P:phospholipid biosynthetic process"/>
    <property type="evidence" value="ECO:0007669"/>
    <property type="project" value="UniProtKB-KW"/>
</dbReference>
<keyword evidence="11" id="KW-0012">Acyltransferase</keyword>
<proteinExistence type="inferred from homology"/>
<feature type="chain" id="PRO_5004720883" description="Phospholipid/glycerol acyltransferase domain-containing protein" evidence="14">
    <location>
        <begin position="21"/>
        <end position="586"/>
    </location>
</feature>
<dbReference type="PANTHER" id="PTHR15486:SF0">
    <property type="entry name" value="GLYCEROL-3-PHOSPHATE ACYLTRANSFERASE 1"/>
    <property type="match status" value="1"/>
</dbReference>
<name>V4KY45_EUTSA</name>
<evidence type="ECO:0000256" key="1">
    <source>
        <dbReference type="ARBA" id="ARBA00004141"/>
    </source>
</evidence>
<dbReference type="Pfam" id="PF23270">
    <property type="entry name" value="HAD_RAM2_N"/>
    <property type="match status" value="1"/>
</dbReference>
<comment type="subcellular location">
    <subcellularLocation>
        <location evidence="1">Membrane</location>
        <topology evidence="1">Multi-pass membrane protein</topology>
    </subcellularLocation>
</comment>
<evidence type="ECO:0000256" key="6">
    <source>
        <dbReference type="ARBA" id="ARBA00022989"/>
    </source>
</evidence>
<keyword evidence="6 13" id="KW-1133">Transmembrane helix</keyword>
<dbReference type="eggNOG" id="ENOG502QWBX">
    <property type="taxonomic scope" value="Eukaryota"/>
</dbReference>
<dbReference type="KEGG" id="eus:EUTSA_v10007168mg"/>
<comment type="similarity">
    <text evidence="2">Belongs to the GPAT/DAPAT family.</text>
</comment>
<dbReference type="GO" id="GO:0005739">
    <property type="term" value="C:mitochondrion"/>
    <property type="evidence" value="ECO:0007669"/>
    <property type="project" value="EnsemblPlants"/>
</dbReference>
<accession>V4KY45</accession>
<organism evidence="16 17">
    <name type="scientific">Eutrema salsugineum</name>
    <name type="common">Saltwater cress</name>
    <name type="synonym">Sisymbrium salsugineum</name>
    <dbReference type="NCBI Taxonomy" id="72664"/>
    <lineage>
        <taxon>Eukaryota</taxon>
        <taxon>Viridiplantae</taxon>
        <taxon>Streptophyta</taxon>
        <taxon>Embryophyta</taxon>
        <taxon>Tracheophyta</taxon>
        <taxon>Spermatophyta</taxon>
        <taxon>Magnoliopsida</taxon>
        <taxon>eudicotyledons</taxon>
        <taxon>Gunneridae</taxon>
        <taxon>Pentapetalae</taxon>
        <taxon>rosids</taxon>
        <taxon>malvids</taxon>
        <taxon>Brassicales</taxon>
        <taxon>Brassicaceae</taxon>
        <taxon>Eutremeae</taxon>
        <taxon>Eutrema</taxon>
    </lineage>
</organism>
<dbReference type="InterPro" id="IPR002123">
    <property type="entry name" value="Plipid/glycerol_acylTrfase"/>
</dbReference>
<evidence type="ECO:0000256" key="9">
    <source>
        <dbReference type="ARBA" id="ARBA00023209"/>
    </source>
</evidence>
<evidence type="ECO:0000259" key="15">
    <source>
        <dbReference type="SMART" id="SM00563"/>
    </source>
</evidence>
<evidence type="ECO:0000313" key="17">
    <source>
        <dbReference type="Proteomes" id="UP000030689"/>
    </source>
</evidence>
<keyword evidence="9" id="KW-0594">Phospholipid biosynthesis</keyword>
<dbReference type="GO" id="GO:0016791">
    <property type="term" value="F:phosphatase activity"/>
    <property type="evidence" value="ECO:0007669"/>
    <property type="project" value="TreeGrafter"/>
</dbReference>
<keyword evidence="10" id="KW-1208">Phospholipid metabolism</keyword>
<keyword evidence="8 13" id="KW-0472">Membrane</keyword>
<dbReference type="PANTHER" id="PTHR15486">
    <property type="entry name" value="ANCIENT UBIQUITOUS PROTEIN"/>
    <property type="match status" value="1"/>
</dbReference>
<dbReference type="GO" id="GO:0090447">
    <property type="term" value="F:glycerol-3-phosphate 2-O-acyltransferase activity"/>
    <property type="evidence" value="ECO:0007669"/>
    <property type="project" value="EnsemblPlants"/>
</dbReference>
<dbReference type="AlphaFoldDB" id="V4KY45"/>
<evidence type="ECO:0000256" key="4">
    <source>
        <dbReference type="ARBA" id="ARBA00022679"/>
    </source>
</evidence>
<dbReference type="CDD" id="cd06551">
    <property type="entry name" value="LPLAT"/>
    <property type="match status" value="1"/>
</dbReference>
<dbReference type="GO" id="GO:0048235">
    <property type="term" value="P:pollen sperm cell differentiation"/>
    <property type="evidence" value="ECO:0007669"/>
    <property type="project" value="EnsemblPlants"/>
</dbReference>
<evidence type="ECO:0000256" key="7">
    <source>
        <dbReference type="ARBA" id="ARBA00023098"/>
    </source>
</evidence>
<dbReference type="Gramene" id="ESQ36259">
    <property type="protein sequence ID" value="ESQ36259"/>
    <property type="gene ID" value="EUTSA_v10007168mg"/>
</dbReference>
<evidence type="ECO:0000256" key="12">
    <source>
        <dbReference type="SAM" id="MobiDB-lite"/>
    </source>
</evidence>
<evidence type="ECO:0000313" key="16">
    <source>
        <dbReference type="EMBL" id="ESQ36259.1"/>
    </source>
</evidence>
<dbReference type="SUPFAM" id="SSF69593">
    <property type="entry name" value="Glycerol-3-phosphate (1)-acyltransferase"/>
    <property type="match status" value="1"/>
</dbReference>
<dbReference type="GO" id="GO:0016020">
    <property type="term" value="C:membrane"/>
    <property type="evidence" value="ECO:0007669"/>
    <property type="project" value="UniProtKB-SubCell"/>
</dbReference>
<evidence type="ECO:0000256" key="8">
    <source>
        <dbReference type="ARBA" id="ARBA00023136"/>
    </source>
</evidence>
<dbReference type="SMART" id="SM00563">
    <property type="entry name" value="PlsC"/>
    <property type="match status" value="1"/>
</dbReference>
<feature type="domain" description="Phospholipid/glycerol acyltransferase" evidence="15">
    <location>
        <begin position="398"/>
        <end position="499"/>
    </location>
</feature>
<keyword evidence="14" id="KW-0732">Signal</keyword>
<feature type="transmembrane region" description="Helical" evidence="13">
    <location>
        <begin position="361"/>
        <end position="381"/>
    </location>
</feature>
<dbReference type="Proteomes" id="UP000030689">
    <property type="component" value="Unassembled WGS sequence"/>
</dbReference>
<feature type="transmembrane region" description="Helical" evidence="13">
    <location>
        <begin position="330"/>
        <end position="355"/>
    </location>
</feature>
<evidence type="ECO:0000256" key="2">
    <source>
        <dbReference type="ARBA" id="ARBA00007937"/>
    </source>
</evidence>